<comment type="caution">
    <text evidence="1">The sequence shown here is derived from an EMBL/GenBank/DDBJ whole genome shotgun (WGS) entry which is preliminary data.</text>
</comment>
<protein>
    <recommendedName>
        <fullName evidence="3">Antitoxin</fullName>
    </recommendedName>
</protein>
<dbReference type="PANTHER" id="PTHR34849:SF3">
    <property type="entry name" value="SSR2962 PROTEIN"/>
    <property type="match status" value="1"/>
</dbReference>
<name>A0A0G1IW10_9BACT</name>
<dbReference type="InterPro" id="IPR007367">
    <property type="entry name" value="DUF433"/>
</dbReference>
<proteinExistence type="predicted"/>
<dbReference type="AlphaFoldDB" id="A0A0G1IW10"/>
<dbReference type="Pfam" id="PF04255">
    <property type="entry name" value="DUF433"/>
    <property type="match status" value="1"/>
</dbReference>
<evidence type="ECO:0000313" key="2">
    <source>
        <dbReference type="Proteomes" id="UP000033945"/>
    </source>
</evidence>
<dbReference type="PANTHER" id="PTHR34849">
    <property type="entry name" value="SSL5025 PROTEIN"/>
    <property type="match status" value="1"/>
</dbReference>
<dbReference type="Gene3D" id="1.10.10.10">
    <property type="entry name" value="Winged helix-like DNA-binding domain superfamily/Winged helix DNA-binding domain"/>
    <property type="match status" value="1"/>
</dbReference>
<organism evidence="1 2">
    <name type="scientific">Candidatus Giovannonibacteria bacterium GW2011_GWA2_44_26</name>
    <dbReference type="NCBI Taxonomy" id="1618648"/>
    <lineage>
        <taxon>Bacteria</taxon>
        <taxon>Candidatus Giovannoniibacteriota</taxon>
    </lineage>
</organism>
<dbReference type="InterPro" id="IPR009057">
    <property type="entry name" value="Homeodomain-like_sf"/>
</dbReference>
<dbReference type="SUPFAM" id="SSF46689">
    <property type="entry name" value="Homeodomain-like"/>
    <property type="match status" value="1"/>
</dbReference>
<accession>A0A0G1IW10</accession>
<dbReference type="InterPro" id="IPR036388">
    <property type="entry name" value="WH-like_DNA-bd_sf"/>
</dbReference>
<dbReference type="EMBL" id="LCIT01000002">
    <property type="protein sequence ID" value="KKT63581.1"/>
    <property type="molecule type" value="Genomic_DNA"/>
</dbReference>
<dbReference type="Proteomes" id="UP000033945">
    <property type="component" value="Unassembled WGS sequence"/>
</dbReference>
<evidence type="ECO:0008006" key="3">
    <source>
        <dbReference type="Google" id="ProtNLM"/>
    </source>
</evidence>
<gene>
    <name evidence="1" type="ORF">UW55_C0002G0046</name>
</gene>
<sequence length="79" mass="9201">MKYFERIEVNPKIMMGKPVIRGTRIPVYVILNLLAEGYNEKEVQKEYPDLGKADILAALRFAALTTQFEELRKEPQFAR</sequence>
<evidence type="ECO:0000313" key="1">
    <source>
        <dbReference type="EMBL" id="KKT63581.1"/>
    </source>
</evidence>
<reference evidence="1 2" key="1">
    <citation type="journal article" date="2015" name="Nature">
        <title>rRNA introns, odd ribosomes, and small enigmatic genomes across a large radiation of phyla.</title>
        <authorList>
            <person name="Brown C.T."/>
            <person name="Hug L.A."/>
            <person name="Thomas B.C."/>
            <person name="Sharon I."/>
            <person name="Castelle C.J."/>
            <person name="Singh A."/>
            <person name="Wilkins M.J."/>
            <person name="Williams K.H."/>
            <person name="Banfield J.F."/>
        </authorList>
    </citation>
    <scope>NUCLEOTIDE SEQUENCE [LARGE SCALE GENOMIC DNA]</scope>
</reference>